<name>A0A0K2V308_LEPSM</name>
<sequence>MNEILQKDTEIHSYLIRSKEEGDLYVPDQYLSSGIQINGEKLNQKLIEELFKEANVSIDLLSQPVTIEESADTAEVKSSNDPVSFLRSLIGN</sequence>
<protein>
    <submittedName>
        <fullName evidence="1">Uncharacterized protein</fullName>
    </submittedName>
</protein>
<evidence type="ECO:0000313" key="1">
    <source>
        <dbReference type="EMBL" id="CDW44918.1"/>
    </source>
</evidence>
<organism evidence="1">
    <name type="scientific">Lepeophtheirus salmonis</name>
    <name type="common">Salmon louse</name>
    <name type="synonym">Caligus salmonis</name>
    <dbReference type="NCBI Taxonomy" id="72036"/>
    <lineage>
        <taxon>Eukaryota</taxon>
        <taxon>Metazoa</taxon>
        <taxon>Ecdysozoa</taxon>
        <taxon>Arthropoda</taxon>
        <taxon>Crustacea</taxon>
        <taxon>Multicrustacea</taxon>
        <taxon>Hexanauplia</taxon>
        <taxon>Copepoda</taxon>
        <taxon>Siphonostomatoida</taxon>
        <taxon>Caligidae</taxon>
        <taxon>Lepeophtheirus</taxon>
    </lineage>
</organism>
<dbReference type="EMBL" id="HACA01027557">
    <property type="protein sequence ID" value="CDW44918.1"/>
    <property type="molecule type" value="Transcribed_RNA"/>
</dbReference>
<dbReference type="OrthoDB" id="10263751at2759"/>
<accession>A0A0K2V308</accession>
<reference evidence="1" key="1">
    <citation type="submission" date="2014-05" db="EMBL/GenBank/DDBJ databases">
        <authorList>
            <person name="Chronopoulou M."/>
        </authorList>
    </citation>
    <scope>NUCLEOTIDE SEQUENCE</scope>
    <source>
        <tissue evidence="1">Whole organism</tissue>
    </source>
</reference>
<proteinExistence type="predicted"/>
<dbReference type="AlphaFoldDB" id="A0A0K2V308"/>